<evidence type="ECO:0000256" key="5">
    <source>
        <dbReference type="ARBA" id="ARBA00023012"/>
    </source>
</evidence>
<keyword evidence="3" id="KW-0808">Transferase</keyword>
<dbReference type="EMBL" id="BOPC01000004">
    <property type="protein sequence ID" value="GIJ25210.1"/>
    <property type="molecule type" value="Genomic_DNA"/>
</dbReference>
<dbReference type="InterPro" id="IPR036890">
    <property type="entry name" value="HATPase_C_sf"/>
</dbReference>
<protein>
    <recommendedName>
        <fullName evidence="2">histidine kinase</fullName>
        <ecNumber evidence="2">2.7.13.3</ecNumber>
    </recommendedName>
</protein>
<evidence type="ECO:0000313" key="6">
    <source>
        <dbReference type="EMBL" id="GIJ25210.1"/>
    </source>
</evidence>
<evidence type="ECO:0000256" key="1">
    <source>
        <dbReference type="ARBA" id="ARBA00000085"/>
    </source>
</evidence>
<accession>A0ABQ4J4X0</accession>
<evidence type="ECO:0000256" key="2">
    <source>
        <dbReference type="ARBA" id="ARBA00012438"/>
    </source>
</evidence>
<keyword evidence="4" id="KW-0418">Kinase</keyword>
<dbReference type="InterPro" id="IPR050482">
    <property type="entry name" value="Sensor_HK_TwoCompSys"/>
</dbReference>
<evidence type="ECO:0000256" key="4">
    <source>
        <dbReference type="ARBA" id="ARBA00022777"/>
    </source>
</evidence>
<proteinExistence type="predicted"/>
<dbReference type="PANTHER" id="PTHR24421:SF10">
    <property type="entry name" value="NITRATE_NITRITE SENSOR PROTEIN NARQ"/>
    <property type="match status" value="1"/>
</dbReference>
<organism evidence="6 7">
    <name type="scientific">Micromonospora qiuiae</name>
    <dbReference type="NCBI Taxonomy" id="502268"/>
    <lineage>
        <taxon>Bacteria</taxon>
        <taxon>Bacillati</taxon>
        <taxon>Actinomycetota</taxon>
        <taxon>Actinomycetes</taxon>
        <taxon>Micromonosporales</taxon>
        <taxon>Micromonosporaceae</taxon>
        <taxon>Micromonospora</taxon>
    </lineage>
</organism>
<keyword evidence="7" id="KW-1185">Reference proteome</keyword>
<gene>
    <name evidence="6" type="ORF">Vqi01_03720</name>
</gene>
<dbReference type="PANTHER" id="PTHR24421">
    <property type="entry name" value="NITRATE/NITRITE SENSOR PROTEIN NARX-RELATED"/>
    <property type="match status" value="1"/>
</dbReference>
<dbReference type="Gene3D" id="3.30.565.10">
    <property type="entry name" value="Histidine kinase-like ATPase, C-terminal domain"/>
    <property type="match status" value="1"/>
</dbReference>
<sequence length="66" mass="6963">MTRDDDAIVVSVRDDGPRAGWLPNPGAGRGLDGLRERVATLGGEVSARPAGQGWHLTARLSDREPG</sequence>
<comment type="catalytic activity">
    <reaction evidence="1">
        <text>ATP + protein L-histidine = ADP + protein N-phospho-L-histidine.</text>
        <dbReference type="EC" id="2.7.13.3"/>
    </reaction>
</comment>
<name>A0ABQ4J4X0_9ACTN</name>
<keyword evidence="5" id="KW-0902">Two-component regulatory system</keyword>
<evidence type="ECO:0000313" key="7">
    <source>
        <dbReference type="Proteomes" id="UP000653076"/>
    </source>
</evidence>
<comment type="caution">
    <text evidence="6">The sequence shown here is derived from an EMBL/GenBank/DDBJ whole genome shotgun (WGS) entry which is preliminary data.</text>
</comment>
<dbReference type="Proteomes" id="UP000653076">
    <property type="component" value="Unassembled WGS sequence"/>
</dbReference>
<dbReference type="SUPFAM" id="SSF55874">
    <property type="entry name" value="ATPase domain of HSP90 chaperone/DNA topoisomerase II/histidine kinase"/>
    <property type="match status" value="1"/>
</dbReference>
<evidence type="ECO:0000256" key="3">
    <source>
        <dbReference type="ARBA" id="ARBA00022679"/>
    </source>
</evidence>
<dbReference type="EC" id="2.7.13.3" evidence="2"/>
<reference evidence="6 7" key="1">
    <citation type="submission" date="2021-01" db="EMBL/GenBank/DDBJ databases">
        <title>Whole genome shotgun sequence of Verrucosispora qiuiae NBRC 106684.</title>
        <authorList>
            <person name="Komaki H."/>
            <person name="Tamura T."/>
        </authorList>
    </citation>
    <scope>NUCLEOTIDE SEQUENCE [LARGE SCALE GENOMIC DNA]</scope>
    <source>
        <strain evidence="6 7">NBRC 106684</strain>
    </source>
</reference>